<protein>
    <submittedName>
        <fullName evidence="4">GNAT family N-acetyltransferase</fullName>
    </submittedName>
</protein>
<name>A0A9D2PPC3_9FIRM</name>
<organism evidence="4 5">
    <name type="scientific">Candidatus Blautia merdavium</name>
    <dbReference type="NCBI Taxonomy" id="2838494"/>
    <lineage>
        <taxon>Bacteria</taxon>
        <taxon>Bacillati</taxon>
        <taxon>Bacillota</taxon>
        <taxon>Clostridia</taxon>
        <taxon>Lachnospirales</taxon>
        <taxon>Lachnospiraceae</taxon>
        <taxon>Blautia</taxon>
    </lineage>
</organism>
<gene>
    <name evidence="4" type="ORF">H9753_08085</name>
</gene>
<dbReference type="InterPro" id="IPR016181">
    <property type="entry name" value="Acyl_CoA_acyltransferase"/>
</dbReference>
<accession>A0A9D2PPC3</accession>
<dbReference type="PROSITE" id="PS51186">
    <property type="entry name" value="GNAT"/>
    <property type="match status" value="1"/>
</dbReference>
<evidence type="ECO:0000313" key="5">
    <source>
        <dbReference type="Proteomes" id="UP000823886"/>
    </source>
</evidence>
<reference evidence="4" key="1">
    <citation type="journal article" date="2021" name="PeerJ">
        <title>Extensive microbial diversity within the chicken gut microbiome revealed by metagenomics and culture.</title>
        <authorList>
            <person name="Gilroy R."/>
            <person name="Ravi A."/>
            <person name="Getino M."/>
            <person name="Pursley I."/>
            <person name="Horton D.L."/>
            <person name="Alikhan N.F."/>
            <person name="Baker D."/>
            <person name="Gharbi K."/>
            <person name="Hall N."/>
            <person name="Watson M."/>
            <person name="Adriaenssens E.M."/>
            <person name="Foster-Nyarko E."/>
            <person name="Jarju S."/>
            <person name="Secka A."/>
            <person name="Antonio M."/>
            <person name="Oren A."/>
            <person name="Chaudhuri R.R."/>
            <person name="La Ragione R."/>
            <person name="Hildebrand F."/>
            <person name="Pallen M.J."/>
        </authorList>
    </citation>
    <scope>NUCLEOTIDE SEQUENCE</scope>
    <source>
        <strain evidence="4">ChiBcec2-3848</strain>
    </source>
</reference>
<dbReference type="Proteomes" id="UP000823886">
    <property type="component" value="Unassembled WGS sequence"/>
</dbReference>
<dbReference type="Gene3D" id="3.40.630.30">
    <property type="match status" value="1"/>
</dbReference>
<reference evidence="4" key="2">
    <citation type="submission" date="2021-04" db="EMBL/GenBank/DDBJ databases">
        <authorList>
            <person name="Gilroy R."/>
        </authorList>
    </citation>
    <scope>NUCLEOTIDE SEQUENCE</scope>
    <source>
        <strain evidence="4">ChiBcec2-3848</strain>
    </source>
</reference>
<dbReference type="PANTHER" id="PTHR10545:SF29">
    <property type="entry name" value="GH14572P-RELATED"/>
    <property type="match status" value="1"/>
</dbReference>
<evidence type="ECO:0000313" key="4">
    <source>
        <dbReference type="EMBL" id="HJC63560.1"/>
    </source>
</evidence>
<comment type="caution">
    <text evidence="4">The sequence shown here is derived from an EMBL/GenBank/DDBJ whole genome shotgun (WGS) entry which is preliminary data.</text>
</comment>
<dbReference type="CDD" id="cd04301">
    <property type="entry name" value="NAT_SF"/>
    <property type="match status" value="1"/>
</dbReference>
<dbReference type="Pfam" id="PF00583">
    <property type="entry name" value="Acetyltransf_1"/>
    <property type="match status" value="1"/>
</dbReference>
<dbReference type="PANTHER" id="PTHR10545">
    <property type="entry name" value="DIAMINE N-ACETYLTRANSFERASE"/>
    <property type="match status" value="1"/>
</dbReference>
<dbReference type="EMBL" id="DWVZ01000107">
    <property type="protein sequence ID" value="HJC63560.1"/>
    <property type="molecule type" value="Genomic_DNA"/>
</dbReference>
<dbReference type="AlphaFoldDB" id="A0A9D2PPC3"/>
<proteinExistence type="predicted"/>
<evidence type="ECO:0000259" key="3">
    <source>
        <dbReference type="PROSITE" id="PS51186"/>
    </source>
</evidence>
<dbReference type="InterPro" id="IPR051016">
    <property type="entry name" value="Diverse_Substrate_AcTransf"/>
</dbReference>
<dbReference type="InterPro" id="IPR000182">
    <property type="entry name" value="GNAT_dom"/>
</dbReference>
<keyword evidence="2" id="KW-0012">Acyltransferase</keyword>
<feature type="domain" description="N-acetyltransferase" evidence="3">
    <location>
        <begin position="2"/>
        <end position="155"/>
    </location>
</feature>
<sequence>MLTIREIGKEDLQEYVAMASALYSSPACMHEISTKNFTDTFQEVFRSKERAGLFLIEDETGTVGYVLLAFTWSAEAGGLTVWIEELYFKEQARGKGYGSQVFAWIEDTYSQAKRFRLEAARSNERAIALYERLGYEELPYYQMIKDRKENSQTGQKEE</sequence>
<evidence type="ECO:0000256" key="2">
    <source>
        <dbReference type="ARBA" id="ARBA00023315"/>
    </source>
</evidence>
<dbReference type="GO" id="GO:0008080">
    <property type="term" value="F:N-acetyltransferase activity"/>
    <property type="evidence" value="ECO:0007669"/>
    <property type="project" value="UniProtKB-ARBA"/>
</dbReference>
<evidence type="ECO:0000256" key="1">
    <source>
        <dbReference type="ARBA" id="ARBA00022679"/>
    </source>
</evidence>
<keyword evidence="1" id="KW-0808">Transferase</keyword>
<dbReference type="SUPFAM" id="SSF55729">
    <property type="entry name" value="Acyl-CoA N-acyltransferases (Nat)"/>
    <property type="match status" value="1"/>
</dbReference>